<keyword evidence="5 9" id="KW-0812">Transmembrane</keyword>
<dbReference type="Gene3D" id="3.10.20.310">
    <property type="entry name" value="membrane protein fhac"/>
    <property type="match status" value="1"/>
</dbReference>
<evidence type="ECO:0000313" key="12">
    <source>
        <dbReference type="Proteomes" id="UP000770889"/>
    </source>
</evidence>
<comment type="similarity">
    <text evidence="9">Belongs to the FtsQ/DivIB family. FtsQ subfamily.</text>
</comment>
<keyword evidence="3 9" id="KW-0997">Cell inner membrane</keyword>
<evidence type="ECO:0000256" key="5">
    <source>
        <dbReference type="ARBA" id="ARBA00022692"/>
    </source>
</evidence>
<dbReference type="GO" id="GO:0043093">
    <property type="term" value="P:FtsZ-dependent cytokinesis"/>
    <property type="evidence" value="ECO:0007669"/>
    <property type="project" value="UniProtKB-UniRule"/>
</dbReference>
<dbReference type="Proteomes" id="UP000770889">
    <property type="component" value="Unassembled WGS sequence"/>
</dbReference>
<dbReference type="PROSITE" id="PS51779">
    <property type="entry name" value="POTRA"/>
    <property type="match status" value="1"/>
</dbReference>
<dbReference type="GO" id="GO:0032153">
    <property type="term" value="C:cell division site"/>
    <property type="evidence" value="ECO:0007669"/>
    <property type="project" value="UniProtKB-UniRule"/>
</dbReference>
<gene>
    <name evidence="9" type="primary">ftsQ</name>
    <name evidence="11" type="ORF">KME65_02420</name>
</gene>
<evidence type="ECO:0000259" key="10">
    <source>
        <dbReference type="PROSITE" id="PS51779"/>
    </source>
</evidence>
<evidence type="ECO:0000313" key="11">
    <source>
        <dbReference type="EMBL" id="MBT2987793.1"/>
    </source>
</evidence>
<dbReference type="InterPro" id="IPR034746">
    <property type="entry name" value="POTRA"/>
</dbReference>
<name>A0A944M627_9GAMM</name>
<keyword evidence="7 9" id="KW-0472">Membrane</keyword>
<keyword evidence="8 9" id="KW-0131">Cell cycle</keyword>
<keyword evidence="6 9" id="KW-1133">Transmembrane helix</keyword>
<comment type="subcellular location">
    <subcellularLocation>
        <location evidence="9">Cell inner membrane</location>
        <topology evidence="9">Single-pass type II membrane protein</topology>
    </subcellularLocation>
    <subcellularLocation>
        <location evidence="1">Membrane</location>
    </subcellularLocation>
    <text evidence="9">Localizes to the division septum.</text>
</comment>
<evidence type="ECO:0000256" key="6">
    <source>
        <dbReference type="ARBA" id="ARBA00022989"/>
    </source>
</evidence>
<evidence type="ECO:0000256" key="8">
    <source>
        <dbReference type="ARBA" id="ARBA00023306"/>
    </source>
</evidence>
<keyword evidence="4 9" id="KW-0132">Cell division</keyword>
<feature type="domain" description="POTRA" evidence="10">
    <location>
        <begin position="50"/>
        <end position="119"/>
    </location>
</feature>
<accession>A0A944M627</accession>
<dbReference type="InterPro" id="IPR026579">
    <property type="entry name" value="FtsQ"/>
</dbReference>
<dbReference type="InterPro" id="IPR013685">
    <property type="entry name" value="POTRA_FtsQ_type"/>
</dbReference>
<proteinExistence type="inferred from homology"/>
<evidence type="ECO:0000256" key="2">
    <source>
        <dbReference type="ARBA" id="ARBA00022475"/>
    </source>
</evidence>
<evidence type="ECO:0000256" key="9">
    <source>
        <dbReference type="HAMAP-Rule" id="MF_00911"/>
    </source>
</evidence>
<dbReference type="InterPro" id="IPR045335">
    <property type="entry name" value="FtsQ_C_sf"/>
</dbReference>
<dbReference type="Pfam" id="PF03799">
    <property type="entry name" value="FtsQ_DivIB_C"/>
    <property type="match status" value="1"/>
</dbReference>
<dbReference type="InterPro" id="IPR005548">
    <property type="entry name" value="Cell_div_FtsQ/DivIB_C"/>
</dbReference>
<evidence type="ECO:0000256" key="3">
    <source>
        <dbReference type="ARBA" id="ARBA00022519"/>
    </source>
</evidence>
<comment type="function">
    <text evidence="9">Essential cell division protein. May link together the upstream cell division proteins, which are predominantly cytoplasmic, with the downstream cell division proteins, which are predominantly periplasmic. May control correct divisome assembly.</text>
</comment>
<evidence type="ECO:0000256" key="1">
    <source>
        <dbReference type="ARBA" id="ARBA00004370"/>
    </source>
</evidence>
<dbReference type="GO" id="GO:0090529">
    <property type="term" value="P:cell septum assembly"/>
    <property type="evidence" value="ECO:0007669"/>
    <property type="project" value="InterPro"/>
</dbReference>
<dbReference type="PANTHER" id="PTHR35851">
    <property type="entry name" value="CELL DIVISION PROTEIN FTSQ"/>
    <property type="match status" value="1"/>
</dbReference>
<dbReference type="PANTHER" id="PTHR35851:SF1">
    <property type="entry name" value="CELL DIVISION PROTEIN FTSQ"/>
    <property type="match status" value="1"/>
</dbReference>
<keyword evidence="2 9" id="KW-1003">Cell membrane</keyword>
<comment type="caution">
    <text evidence="11">The sequence shown here is derived from an EMBL/GenBank/DDBJ whole genome shotgun (WGS) entry which is preliminary data.</text>
</comment>
<dbReference type="HAMAP" id="MF_00911">
    <property type="entry name" value="FtsQ_subfam"/>
    <property type="match status" value="1"/>
</dbReference>
<dbReference type="EMBL" id="JAHHGM010000002">
    <property type="protein sequence ID" value="MBT2987793.1"/>
    <property type="molecule type" value="Genomic_DNA"/>
</dbReference>
<dbReference type="Gene3D" id="3.40.50.11690">
    <property type="entry name" value="Cell division protein FtsQ/DivIB"/>
    <property type="match status" value="1"/>
</dbReference>
<evidence type="ECO:0000256" key="7">
    <source>
        <dbReference type="ARBA" id="ARBA00023136"/>
    </source>
</evidence>
<sequence>MSSNRRARTVQPTPRPALLDSARVTPLLFILLLSLLIGWGVTLLLDPLNMPVRVVSVDGEIKHLDREGLEQTVAQAVSGNFFSVDLVRIRRKIEQLPWVKSASVRRVWPDTLAVRVIEQLPLAYWGADAMVNHQGEVFKPQRLPRLQGLVTLAGEEAQAKRITKGYLRMRTLLETAGLALRRLRVDARHSWQIETEGGLLLDLGRRDVMPRLSRFVQLYPFLKERVDASLERVDLRYTNGFSVYWQTNTEQQSQMDSPSSGARIAGK</sequence>
<reference evidence="11 12" key="1">
    <citation type="submission" date="2021-05" db="EMBL/GenBank/DDBJ databases">
        <title>Genetic and Functional Diversity in Clade A Lucinid endosymbionts from the Bahamas.</title>
        <authorList>
            <person name="Giani N.M."/>
            <person name="Engel A.S."/>
            <person name="Campbell B.J."/>
        </authorList>
    </citation>
    <scope>NUCLEOTIDE SEQUENCE [LARGE SCALE GENOMIC DNA]</scope>
    <source>
        <strain evidence="11">LUC16012Gg_MoonRockCtena</strain>
    </source>
</reference>
<dbReference type="Pfam" id="PF08478">
    <property type="entry name" value="POTRA_1"/>
    <property type="match status" value="1"/>
</dbReference>
<dbReference type="AlphaFoldDB" id="A0A944M627"/>
<feature type="transmembrane region" description="Helical" evidence="9">
    <location>
        <begin position="24"/>
        <end position="45"/>
    </location>
</feature>
<comment type="subunit">
    <text evidence="9">Part of a complex composed of FtsB, FtsL and FtsQ.</text>
</comment>
<evidence type="ECO:0000256" key="4">
    <source>
        <dbReference type="ARBA" id="ARBA00022618"/>
    </source>
</evidence>
<protein>
    <recommendedName>
        <fullName evidence="9">Cell division protein FtsQ</fullName>
    </recommendedName>
</protein>
<organism evidence="11 12">
    <name type="scientific">Candidatus Thiodiazotropha taylori</name>
    <dbReference type="NCBI Taxonomy" id="2792791"/>
    <lineage>
        <taxon>Bacteria</taxon>
        <taxon>Pseudomonadati</taxon>
        <taxon>Pseudomonadota</taxon>
        <taxon>Gammaproteobacteria</taxon>
        <taxon>Chromatiales</taxon>
        <taxon>Sedimenticolaceae</taxon>
        <taxon>Candidatus Thiodiazotropha</taxon>
    </lineage>
</organism>
<dbReference type="GO" id="GO:0005886">
    <property type="term" value="C:plasma membrane"/>
    <property type="evidence" value="ECO:0007669"/>
    <property type="project" value="UniProtKB-SubCell"/>
</dbReference>